<dbReference type="SUPFAM" id="SSF143120">
    <property type="entry name" value="YefM-like"/>
    <property type="match status" value="1"/>
</dbReference>
<sequence length="120" mass="14292">MGVDFLKEPPIKKSQIIKATDASKKFAEVRKKAVYEPQFISDHNEIKSVVLNYEEYERMYREIDDLREALWEHKISERMEKSDEGKTKPIPFTSHMSKKEREEFNKGNEYDALTDKDLFE</sequence>
<evidence type="ECO:0000256" key="1">
    <source>
        <dbReference type="ARBA" id="ARBA00009981"/>
    </source>
</evidence>
<proteinExistence type="inferred from homology"/>
<protein>
    <submittedName>
        <fullName evidence="3">Type II toxin-antitoxin system Phd/YefM family antitoxin</fullName>
    </submittedName>
</protein>
<evidence type="ECO:0000256" key="2">
    <source>
        <dbReference type="SAM" id="MobiDB-lite"/>
    </source>
</evidence>
<keyword evidence="4" id="KW-1185">Reference proteome</keyword>
<comment type="caution">
    <text evidence="3">The sequence shown here is derived from an EMBL/GenBank/DDBJ whole genome shotgun (WGS) entry which is preliminary data.</text>
</comment>
<dbReference type="EMBL" id="JAROAS010000065">
    <property type="protein sequence ID" value="MED4130328.1"/>
    <property type="molecule type" value="Genomic_DNA"/>
</dbReference>
<accession>A0ABU6NSC1</accession>
<organism evidence="3 4">
    <name type="scientific">Shouchella miscanthi</name>
    <dbReference type="NCBI Taxonomy" id="2598861"/>
    <lineage>
        <taxon>Bacteria</taxon>
        <taxon>Bacillati</taxon>
        <taxon>Bacillota</taxon>
        <taxon>Bacilli</taxon>
        <taxon>Bacillales</taxon>
        <taxon>Bacillaceae</taxon>
        <taxon>Shouchella</taxon>
    </lineage>
</organism>
<gene>
    <name evidence="3" type="ORF">P5F74_19650</name>
</gene>
<feature type="region of interest" description="Disordered" evidence="2">
    <location>
        <begin position="79"/>
        <end position="120"/>
    </location>
</feature>
<comment type="similarity">
    <text evidence="1">Belongs to the phD/YefM antitoxin family.</text>
</comment>
<dbReference type="Proteomes" id="UP001341820">
    <property type="component" value="Unassembled WGS sequence"/>
</dbReference>
<dbReference type="RefSeq" id="WP_052008216.1">
    <property type="nucleotide sequence ID" value="NZ_CP042163.1"/>
</dbReference>
<dbReference type="Gene3D" id="3.40.1620.10">
    <property type="entry name" value="YefM-like domain"/>
    <property type="match status" value="1"/>
</dbReference>
<feature type="compositionally biased region" description="Basic and acidic residues" evidence="2">
    <location>
        <begin position="97"/>
        <end position="120"/>
    </location>
</feature>
<evidence type="ECO:0000313" key="4">
    <source>
        <dbReference type="Proteomes" id="UP001341820"/>
    </source>
</evidence>
<reference evidence="3 4" key="1">
    <citation type="submission" date="2023-03" db="EMBL/GenBank/DDBJ databases">
        <title>Bacillus Genome Sequencing.</title>
        <authorList>
            <person name="Dunlap C."/>
        </authorList>
    </citation>
    <scope>NUCLEOTIDE SEQUENCE [LARGE SCALE GENOMIC DNA]</scope>
    <source>
        <strain evidence="3 4">B-4107</strain>
    </source>
</reference>
<evidence type="ECO:0000313" key="3">
    <source>
        <dbReference type="EMBL" id="MED4130328.1"/>
    </source>
</evidence>
<name>A0ABU6NSC1_9BACI</name>
<dbReference type="InterPro" id="IPR036165">
    <property type="entry name" value="YefM-like_sf"/>
</dbReference>